<evidence type="ECO:0000256" key="12">
    <source>
        <dbReference type="ARBA" id="ARBA00023204"/>
    </source>
</evidence>
<feature type="active site" description="Proton donor" evidence="17">
    <location>
        <position position="147"/>
    </location>
</feature>
<evidence type="ECO:0000256" key="6">
    <source>
        <dbReference type="ARBA" id="ARBA00022722"/>
    </source>
</evidence>
<dbReference type="Proteomes" id="UP000663832">
    <property type="component" value="Unassembled WGS sequence"/>
</dbReference>
<keyword evidence="13 16" id="KW-0464">Manganese</keyword>
<dbReference type="InterPro" id="IPR007281">
    <property type="entry name" value="Mre11_DNA-bd"/>
</dbReference>
<comment type="cofactor">
    <cofactor evidence="1 16">
        <name>Mn(2+)</name>
        <dbReference type="ChEBI" id="CHEBI:29035"/>
    </cofactor>
</comment>
<comment type="similarity">
    <text evidence="4 16 18">Belongs to the MRE11/RAD32 family.</text>
</comment>
<evidence type="ECO:0000256" key="4">
    <source>
        <dbReference type="ARBA" id="ARBA00009028"/>
    </source>
</evidence>
<keyword evidence="8 16" id="KW-0255">Endonuclease</keyword>
<dbReference type="SUPFAM" id="SSF56300">
    <property type="entry name" value="Metallo-dependent phosphatases"/>
    <property type="match status" value="1"/>
</dbReference>
<evidence type="ECO:0000256" key="19">
    <source>
        <dbReference type="SAM" id="MobiDB-lite"/>
    </source>
</evidence>
<dbReference type="FunFam" id="3.60.21.10:FF:000011">
    <property type="entry name" value="Double-strand break repair protein"/>
    <property type="match status" value="1"/>
</dbReference>
<evidence type="ECO:0000256" key="18">
    <source>
        <dbReference type="RuleBase" id="RU003447"/>
    </source>
</evidence>
<dbReference type="Gene3D" id="3.60.21.10">
    <property type="match status" value="1"/>
</dbReference>
<dbReference type="AlphaFoldDB" id="A0A813ZDC3"/>
<keyword evidence="7" id="KW-0479">Metal-binding</keyword>
<dbReference type="GO" id="GO:0030145">
    <property type="term" value="F:manganese ion binding"/>
    <property type="evidence" value="ECO:0007669"/>
    <property type="project" value="UniProtKB-UniRule"/>
</dbReference>
<evidence type="ECO:0000256" key="9">
    <source>
        <dbReference type="ARBA" id="ARBA00022763"/>
    </source>
</evidence>
<keyword evidence="12 16" id="KW-0234">DNA repair</keyword>
<evidence type="ECO:0000259" key="20">
    <source>
        <dbReference type="SMART" id="SM01347"/>
    </source>
</evidence>
<dbReference type="GO" id="GO:0008296">
    <property type="term" value="F:3'-5'-DNA exonuclease activity"/>
    <property type="evidence" value="ECO:0007669"/>
    <property type="project" value="InterPro"/>
</dbReference>
<evidence type="ECO:0000256" key="10">
    <source>
        <dbReference type="ARBA" id="ARBA00022801"/>
    </source>
</evidence>
<evidence type="ECO:0000256" key="5">
    <source>
        <dbReference type="ARBA" id="ARBA00022454"/>
    </source>
</evidence>
<dbReference type="InterPro" id="IPR004843">
    <property type="entry name" value="Calcineurin-like_PHP"/>
</dbReference>
<dbReference type="Pfam" id="PF00149">
    <property type="entry name" value="Metallophos"/>
    <property type="match status" value="1"/>
</dbReference>
<keyword evidence="14 16" id="KW-0539">Nucleus</keyword>
<keyword evidence="6 16" id="KW-0540">Nuclease</keyword>
<accession>A0A813ZDC3</accession>
<evidence type="ECO:0000256" key="11">
    <source>
        <dbReference type="ARBA" id="ARBA00022839"/>
    </source>
</evidence>
<dbReference type="GO" id="GO:0000014">
    <property type="term" value="F:single-stranded DNA endodeoxyribonuclease activity"/>
    <property type="evidence" value="ECO:0007669"/>
    <property type="project" value="TreeGrafter"/>
</dbReference>
<dbReference type="GO" id="GO:0000723">
    <property type="term" value="P:telomere maintenance"/>
    <property type="evidence" value="ECO:0007669"/>
    <property type="project" value="TreeGrafter"/>
</dbReference>
<evidence type="ECO:0000256" key="17">
    <source>
        <dbReference type="PIRSR" id="PIRSR000882-1"/>
    </source>
</evidence>
<dbReference type="GO" id="GO:0031573">
    <property type="term" value="P:mitotic intra-S DNA damage checkpoint signaling"/>
    <property type="evidence" value="ECO:0007669"/>
    <property type="project" value="TreeGrafter"/>
</dbReference>
<evidence type="ECO:0000256" key="16">
    <source>
        <dbReference type="PIRNR" id="PIRNR000882"/>
    </source>
</evidence>
<dbReference type="OrthoDB" id="30417at2759"/>
<evidence type="ECO:0000256" key="8">
    <source>
        <dbReference type="ARBA" id="ARBA00022759"/>
    </source>
</evidence>
<evidence type="ECO:0000256" key="3">
    <source>
        <dbReference type="ARBA" id="ARBA00004286"/>
    </source>
</evidence>
<keyword evidence="11 16" id="KW-0269">Exonuclease</keyword>
<dbReference type="GO" id="GO:0042138">
    <property type="term" value="P:meiotic DNA double-strand break formation"/>
    <property type="evidence" value="ECO:0007669"/>
    <property type="project" value="TreeGrafter"/>
</dbReference>
<evidence type="ECO:0000256" key="15">
    <source>
        <dbReference type="ARBA" id="ARBA00023254"/>
    </source>
</evidence>
<evidence type="ECO:0000256" key="13">
    <source>
        <dbReference type="ARBA" id="ARBA00023211"/>
    </source>
</evidence>
<feature type="compositionally biased region" description="Polar residues" evidence="19">
    <location>
        <begin position="601"/>
        <end position="611"/>
    </location>
</feature>
<dbReference type="Gene3D" id="3.30.110.110">
    <property type="entry name" value="Mre11, capping domain"/>
    <property type="match status" value="1"/>
</dbReference>
<dbReference type="InterPro" id="IPR041796">
    <property type="entry name" value="Mre11_N"/>
</dbReference>
<dbReference type="GO" id="GO:0000724">
    <property type="term" value="P:double-strand break repair via homologous recombination"/>
    <property type="evidence" value="ECO:0007669"/>
    <property type="project" value="TreeGrafter"/>
</dbReference>
<dbReference type="EMBL" id="CAJNOM010000042">
    <property type="protein sequence ID" value="CAF0896853.1"/>
    <property type="molecule type" value="Genomic_DNA"/>
</dbReference>
<evidence type="ECO:0000256" key="7">
    <source>
        <dbReference type="ARBA" id="ARBA00022723"/>
    </source>
</evidence>
<evidence type="ECO:0000256" key="14">
    <source>
        <dbReference type="ARBA" id="ARBA00023242"/>
    </source>
</evidence>
<protein>
    <recommendedName>
        <fullName evidence="16">Double-strand break repair protein</fullName>
    </recommendedName>
</protein>
<dbReference type="InterPro" id="IPR003701">
    <property type="entry name" value="Mre11"/>
</dbReference>
<gene>
    <name evidence="21" type="ORF">QVE165_LOCUS9254</name>
</gene>
<name>A0A813ZDC3_9BILA</name>
<dbReference type="PIRSF" id="PIRSF000882">
    <property type="entry name" value="DSB_repair_MRE11"/>
    <property type="match status" value="1"/>
</dbReference>
<feature type="compositionally biased region" description="Acidic residues" evidence="19">
    <location>
        <begin position="582"/>
        <end position="596"/>
    </location>
</feature>
<dbReference type="GO" id="GO:0035861">
    <property type="term" value="C:site of double-strand break"/>
    <property type="evidence" value="ECO:0007669"/>
    <property type="project" value="TreeGrafter"/>
</dbReference>
<dbReference type="GO" id="GO:0007095">
    <property type="term" value="P:mitotic G2 DNA damage checkpoint signaling"/>
    <property type="evidence" value="ECO:0007669"/>
    <property type="project" value="TreeGrafter"/>
</dbReference>
<evidence type="ECO:0000313" key="22">
    <source>
        <dbReference type="Proteomes" id="UP000663832"/>
    </source>
</evidence>
<keyword evidence="10 16" id="KW-0378">Hydrolase</keyword>
<organism evidence="21 22">
    <name type="scientific">Adineta steineri</name>
    <dbReference type="NCBI Taxonomy" id="433720"/>
    <lineage>
        <taxon>Eukaryota</taxon>
        <taxon>Metazoa</taxon>
        <taxon>Spiralia</taxon>
        <taxon>Gnathifera</taxon>
        <taxon>Rotifera</taxon>
        <taxon>Eurotatoria</taxon>
        <taxon>Bdelloidea</taxon>
        <taxon>Adinetida</taxon>
        <taxon>Adinetidae</taxon>
        <taxon>Adineta</taxon>
    </lineage>
</organism>
<comment type="caution">
    <text evidence="21">The sequence shown here is derived from an EMBL/GenBank/DDBJ whole genome shotgun (WGS) entry which is preliminary data.</text>
</comment>
<evidence type="ECO:0000313" key="21">
    <source>
        <dbReference type="EMBL" id="CAF0896853.1"/>
    </source>
</evidence>
<keyword evidence="22" id="KW-1185">Reference proteome</keyword>
<dbReference type="PANTHER" id="PTHR10139">
    <property type="entry name" value="DOUBLE-STRAND BREAK REPAIR PROTEIN MRE11"/>
    <property type="match status" value="1"/>
</dbReference>
<dbReference type="NCBIfam" id="TIGR00583">
    <property type="entry name" value="mre11"/>
    <property type="match status" value="1"/>
</dbReference>
<dbReference type="InterPro" id="IPR038487">
    <property type="entry name" value="Mre11_capping_dom"/>
</dbReference>
<dbReference type="PANTHER" id="PTHR10139:SF1">
    <property type="entry name" value="DOUBLE-STRAND BREAK REPAIR PROTEIN MRE11"/>
    <property type="match status" value="1"/>
</dbReference>
<dbReference type="GO" id="GO:0030870">
    <property type="term" value="C:Mre11 complex"/>
    <property type="evidence" value="ECO:0007669"/>
    <property type="project" value="UniProtKB-UniRule"/>
</dbReference>
<keyword evidence="5" id="KW-0158">Chromosome</keyword>
<keyword evidence="15 16" id="KW-0469">Meiosis</keyword>
<proteinExistence type="inferred from homology"/>
<dbReference type="SMART" id="SM01347">
    <property type="entry name" value="Mre11_DNA_bind"/>
    <property type="match status" value="1"/>
</dbReference>
<comment type="function">
    <text evidence="16">Core component of the MRN complex, which plays a central role in double-strand break (DSB) repair, DNA recombination, maintenance of telomere integrity and meiosis. The MRN complex is involved in the repair of DNA double-strand breaks (DSBs) via homologous recombination (HR), an error-free mechanism which primarily occurs during S and G2 phases. The complex (1) mediates the end resection of damaged DNA, which generates proper single-stranded DNA, a key initial steps in HR, and is (2) required for the recruitment of other repair factors and efficient activation of ATM and ATR upon DNA damage. Within the MRN complex, MRE11 possesses both single-strand endonuclease activity and double-strand-specific 3'-5' exonuclease activity. MRE11 first endonucleolytically cleaves the 5' strand at DNA DSB ends to prevent non-homologous end joining (NHEJ) and licence HR. It then generates a single-stranded DNA gap via 3' to 5' exonucleolytic degradation, which is required for single-strand invasion and recombination.</text>
</comment>
<evidence type="ECO:0000256" key="2">
    <source>
        <dbReference type="ARBA" id="ARBA00004123"/>
    </source>
</evidence>
<feature type="domain" description="Mre11 DNA-binding" evidence="20">
    <location>
        <begin position="312"/>
        <end position="487"/>
    </location>
</feature>
<reference evidence="21" key="1">
    <citation type="submission" date="2021-02" db="EMBL/GenBank/DDBJ databases">
        <authorList>
            <person name="Nowell W R."/>
        </authorList>
    </citation>
    <scope>NUCLEOTIDE SEQUENCE</scope>
</reference>
<sequence>MPKSRIISSSENSEEEESDPPSADDVFKILITTDNHLGFAERDDERANDSLIAFEECLQIARDENVDFILLGGDLFHDNKPSNHVMLECMNLLRKYCLGDKTIEFKLISDEKVNFSSTVQSNPFPWANFKDPNLNISTPVFSIHGNHDDPSGSTPLCPLDLLNSCGLINYFGNLSTLENIDIHPLLFRKGQTNLAIYGLGSIRDERLHRIFLKNQINLLRPTNQPDDWFNMFVIHQNRVAHGPKNYIPEQFLHEFLDIVIWGHEHDCRITPEFNTVQKFFVIQPGSTVATSLSEGEQLQKHAGILHVHKKTFKMHQRPLQTVRQFYFVDIQLSDHIDEKALKTLSNAKLEQKLDKLLTDTITELLVRAQKEHTGHPKQPKKPLIRLRVDYTGFDLFDSFNDIRFVQKFSDQVANAKTMINLHKKRENNASKSNEIKLDPNAIKISNEQFKHAQRVEDSIQTYFESTAESNRLRLLDEKSMLAALTEFIDKDEIYALSTMVEAQIEQSRKFLSNNIHNDDVAFLEEELKRFKTLQNIDDNEATQRRKEVLTMARKERLKANGDRLSDDDLMITGSIGINNDNSNDENDDDDDDDDDFDRSSMKSTQKRTQSSTARGATTRGRGRGRGRAKATPTTTPRGKRKPF</sequence>
<dbReference type="CDD" id="cd00840">
    <property type="entry name" value="MPP_Mre11_N"/>
    <property type="match status" value="1"/>
</dbReference>
<feature type="region of interest" description="Disordered" evidence="19">
    <location>
        <begin position="575"/>
        <end position="643"/>
    </location>
</feature>
<keyword evidence="9 16" id="KW-0227">DNA damage</keyword>
<dbReference type="GO" id="GO:0006303">
    <property type="term" value="P:double-strand break repair via nonhomologous end joining"/>
    <property type="evidence" value="ECO:0007669"/>
    <property type="project" value="TreeGrafter"/>
</dbReference>
<dbReference type="GO" id="GO:0097552">
    <property type="term" value="P:mitochondrial double-strand break repair via homologous recombination"/>
    <property type="evidence" value="ECO:0007669"/>
    <property type="project" value="TreeGrafter"/>
</dbReference>
<comment type="subcellular location">
    <subcellularLocation>
        <location evidence="3">Chromosome</location>
    </subcellularLocation>
    <subcellularLocation>
        <location evidence="2 16">Nucleus</location>
    </subcellularLocation>
</comment>
<feature type="region of interest" description="Disordered" evidence="19">
    <location>
        <begin position="1"/>
        <end position="23"/>
    </location>
</feature>
<evidence type="ECO:0000256" key="1">
    <source>
        <dbReference type="ARBA" id="ARBA00001936"/>
    </source>
</evidence>
<dbReference type="InterPro" id="IPR029052">
    <property type="entry name" value="Metallo-depent_PP-like"/>
</dbReference>
<dbReference type="Pfam" id="PF04152">
    <property type="entry name" value="Mre11_DNA_bind"/>
    <property type="match status" value="1"/>
</dbReference>